<dbReference type="Proteomes" id="UP000198923">
    <property type="component" value="Unassembled WGS sequence"/>
</dbReference>
<protein>
    <submittedName>
        <fullName evidence="8">Putative oxidoreductase</fullName>
    </submittedName>
</protein>
<keyword evidence="6 7" id="KW-0472">Membrane</keyword>
<dbReference type="InterPro" id="IPR032808">
    <property type="entry name" value="DoxX"/>
</dbReference>
<dbReference type="STRING" id="504805.SAMN05421505_110127"/>
<evidence type="ECO:0000256" key="6">
    <source>
        <dbReference type="ARBA" id="ARBA00023136"/>
    </source>
</evidence>
<keyword evidence="4 7" id="KW-0812">Transmembrane</keyword>
<dbReference type="PANTHER" id="PTHR33452">
    <property type="entry name" value="OXIDOREDUCTASE CATD-RELATED"/>
    <property type="match status" value="1"/>
</dbReference>
<evidence type="ECO:0000256" key="3">
    <source>
        <dbReference type="ARBA" id="ARBA00022475"/>
    </source>
</evidence>
<dbReference type="EMBL" id="FNCN01000010">
    <property type="protein sequence ID" value="SDH01878.1"/>
    <property type="molecule type" value="Genomic_DNA"/>
</dbReference>
<evidence type="ECO:0000313" key="8">
    <source>
        <dbReference type="EMBL" id="SDH01878.1"/>
    </source>
</evidence>
<evidence type="ECO:0000313" key="9">
    <source>
        <dbReference type="Proteomes" id="UP000198923"/>
    </source>
</evidence>
<feature type="transmembrane region" description="Helical" evidence="7">
    <location>
        <begin position="65"/>
        <end position="86"/>
    </location>
</feature>
<evidence type="ECO:0000256" key="5">
    <source>
        <dbReference type="ARBA" id="ARBA00022989"/>
    </source>
</evidence>
<keyword evidence="5 7" id="KW-1133">Transmembrane helix</keyword>
<dbReference type="Pfam" id="PF07681">
    <property type="entry name" value="DoxX"/>
    <property type="match status" value="1"/>
</dbReference>
<keyword evidence="9" id="KW-1185">Reference proteome</keyword>
<comment type="subcellular location">
    <subcellularLocation>
        <location evidence="1">Cell membrane</location>
        <topology evidence="1">Multi-pass membrane protein</topology>
    </subcellularLocation>
</comment>
<evidence type="ECO:0000256" key="1">
    <source>
        <dbReference type="ARBA" id="ARBA00004651"/>
    </source>
</evidence>
<name>A0A1G7YZD3_9ACTN</name>
<accession>A0A1G7YZD3</accession>
<evidence type="ECO:0000256" key="4">
    <source>
        <dbReference type="ARBA" id="ARBA00022692"/>
    </source>
</evidence>
<evidence type="ECO:0000256" key="2">
    <source>
        <dbReference type="ARBA" id="ARBA00006679"/>
    </source>
</evidence>
<feature type="transmembrane region" description="Helical" evidence="7">
    <location>
        <begin position="92"/>
        <end position="113"/>
    </location>
</feature>
<keyword evidence="3" id="KW-1003">Cell membrane</keyword>
<reference evidence="8 9" key="1">
    <citation type="submission" date="2016-10" db="EMBL/GenBank/DDBJ databases">
        <authorList>
            <person name="de Groot N.N."/>
        </authorList>
    </citation>
    <scope>NUCLEOTIDE SEQUENCE [LARGE SCALE GENOMIC DNA]</scope>
    <source>
        <strain evidence="8 9">CPCC 201354</strain>
    </source>
</reference>
<organism evidence="8 9">
    <name type="scientific">Sinosporangium album</name>
    <dbReference type="NCBI Taxonomy" id="504805"/>
    <lineage>
        <taxon>Bacteria</taxon>
        <taxon>Bacillati</taxon>
        <taxon>Actinomycetota</taxon>
        <taxon>Actinomycetes</taxon>
        <taxon>Streptosporangiales</taxon>
        <taxon>Streptosporangiaceae</taxon>
        <taxon>Sinosporangium</taxon>
    </lineage>
</organism>
<proteinExistence type="inferred from homology"/>
<feature type="transmembrane region" description="Helical" evidence="7">
    <location>
        <begin position="37"/>
        <end position="58"/>
    </location>
</feature>
<dbReference type="AlphaFoldDB" id="A0A1G7YZD3"/>
<dbReference type="InterPro" id="IPR051907">
    <property type="entry name" value="DoxX-like_oxidoreductase"/>
</dbReference>
<evidence type="ECO:0000256" key="7">
    <source>
        <dbReference type="SAM" id="Phobius"/>
    </source>
</evidence>
<dbReference type="PANTHER" id="PTHR33452:SF1">
    <property type="entry name" value="INNER MEMBRANE PROTEIN YPHA-RELATED"/>
    <property type="match status" value="1"/>
</dbReference>
<gene>
    <name evidence="8" type="ORF">SAMN05421505_110127</name>
</gene>
<dbReference type="GO" id="GO:0005886">
    <property type="term" value="C:plasma membrane"/>
    <property type="evidence" value="ECO:0007669"/>
    <property type="project" value="UniProtKB-SubCell"/>
</dbReference>
<sequence>MLKVSVLPSQSASWFMFRGISGVSGFFEQLGVPLPGLVAPAVAVIEVVGGLAFILGAALPVAGTLLAAVMLGALFLVHFDSGFFVRDGGYEFVLTLAAAGVAIGFSGGGAFAVDDIVQRKRAGAHATV</sequence>
<comment type="similarity">
    <text evidence="2">Belongs to the DoxX family.</text>
</comment>